<dbReference type="InterPro" id="IPR008972">
    <property type="entry name" value="Cupredoxin"/>
</dbReference>
<protein>
    <recommendedName>
        <fullName evidence="1">Phytocyanin domain-containing protein</fullName>
    </recommendedName>
</protein>
<dbReference type="GO" id="GO:0009055">
    <property type="term" value="F:electron transfer activity"/>
    <property type="evidence" value="ECO:0007669"/>
    <property type="project" value="InterPro"/>
</dbReference>
<feature type="domain" description="Phytocyanin" evidence="1">
    <location>
        <begin position="3"/>
        <end position="117"/>
    </location>
</feature>
<reference evidence="2" key="1">
    <citation type="submission" date="2023-05" db="EMBL/GenBank/DDBJ databases">
        <title>Genome and transcriptome analyses reveal genes involved in the formation of fine ridges on petal epidermal cells in Hibiscus trionum.</title>
        <authorList>
            <person name="Koshimizu S."/>
            <person name="Masuda S."/>
            <person name="Ishii T."/>
            <person name="Shirasu K."/>
            <person name="Hoshino A."/>
            <person name="Arita M."/>
        </authorList>
    </citation>
    <scope>NUCLEOTIDE SEQUENCE</scope>
    <source>
        <strain evidence="2">Hamamatsu line</strain>
    </source>
</reference>
<dbReference type="AlphaFoldDB" id="A0A9W7HUI7"/>
<dbReference type="Gene3D" id="2.60.40.420">
    <property type="entry name" value="Cupredoxins - blue copper proteins"/>
    <property type="match status" value="1"/>
</dbReference>
<dbReference type="PANTHER" id="PTHR34052">
    <property type="entry name" value="GLYCINE-RICH PROTEIN-LIKE"/>
    <property type="match status" value="1"/>
</dbReference>
<dbReference type="SUPFAM" id="SSF49503">
    <property type="entry name" value="Cupredoxins"/>
    <property type="match status" value="1"/>
</dbReference>
<organism evidence="2 3">
    <name type="scientific">Hibiscus trionum</name>
    <name type="common">Flower of an hour</name>
    <dbReference type="NCBI Taxonomy" id="183268"/>
    <lineage>
        <taxon>Eukaryota</taxon>
        <taxon>Viridiplantae</taxon>
        <taxon>Streptophyta</taxon>
        <taxon>Embryophyta</taxon>
        <taxon>Tracheophyta</taxon>
        <taxon>Spermatophyta</taxon>
        <taxon>Magnoliopsida</taxon>
        <taxon>eudicotyledons</taxon>
        <taxon>Gunneridae</taxon>
        <taxon>Pentapetalae</taxon>
        <taxon>rosids</taxon>
        <taxon>malvids</taxon>
        <taxon>Malvales</taxon>
        <taxon>Malvaceae</taxon>
        <taxon>Malvoideae</taxon>
        <taxon>Hibiscus</taxon>
    </lineage>
</organism>
<proteinExistence type="predicted"/>
<name>A0A9W7HUI7_HIBTR</name>
<dbReference type="PROSITE" id="PS51485">
    <property type="entry name" value="PHYTOCYANIN"/>
    <property type="match status" value="1"/>
</dbReference>
<evidence type="ECO:0000313" key="3">
    <source>
        <dbReference type="Proteomes" id="UP001165190"/>
    </source>
</evidence>
<dbReference type="PANTHER" id="PTHR34052:SF1">
    <property type="entry name" value="OS06G0216700 PROTEIN"/>
    <property type="match status" value="1"/>
</dbReference>
<accession>A0A9W7HUI7</accession>
<comment type="caution">
    <text evidence="2">The sequence shown here is derived from an EMBL/GenBank/DDBJ whole genome shotgun (WGS) entry which is preliminary data.</text>
</comment>
<dbReference type="Proteomes" id="UP001165190">
    <property type="component" value="Unassembled WGS sequence"/>
</dbReference>
<dbReference type="EMBL" id="BSYR01000019">
    <property type="protein sequence ID" value="GMI83641.1"/>
    <property type="molecule type" value="Genomic_DNA"/>
</dbReference>
<sequence length="155" mass="18121">MILMHDAPGSENWHLGFNYSDWAFQNAPFYFNDTLVFKYDPPSNTTFPHSVYLFPDRWSYLNCNLKRAKMIANATQGGGNGFEFALKRWRPYYFACCERNGFHCKVGGMRFMVVEWCHSSVGITKHLEIITKETSNILFTIHSVFFFTFVEKINV</sequence>
<evidence type="ECO:0000313" key="2">
    <source>
        <dbReference type="EMBL" id="GMI83641.1"/>
    </source>
</evidence>
<dbReference type="OrthoDB" id="1839683at2759"/>
<evidence type="ECO:0000259" key="1">
    <source>
        <dbReference type="PROSITE" id="PS51485"/>
    </source>
</evidence>
<keyword evidence="3" id="KW-1185">Reference proteome</keyword>
<dbReference type="InterPro" id="IPR003245">
    <property type="entry name" value="Phytocyanin_dom"/>
</dbReference>
<gene>
    <name evidence="2" type="ORF">HRI_002033500</name>
</gene>